<accession>A0A5N6J3N5</accession>
<organism evidence="7 8">
    <name type="scientific">Aspergillus minisclerotigenes</name>
    <dbReference type="NCBI Taxonomy" id="656917"/>
    <lineage>
        <taxon>Eukaryota</taxon>
        <taxon>Fungi</taxon>
        <taxon>Dikarya</taxon>
        <taxon>Ascomycota</taxon>
        <taxon>Pezizomycotina</taxon>
        <taxon>Eurotiomycetes</taxon>
        <taxon>Eurotiomycetidae</taxon>
        <taxon>Eurotiales</taxon>
        <taxon>Aspergillaceae</taxon>
        <taxon>Aspergillus</taxon>
        <taxon>Aspergillus subgen. Circumdati</taxon>
    </lineage>
</organism>
<dbReference type="GO" id="GO:0043041">
    <property type="term" value="P:amino acid activation for nonribosomal peptide biosynthetic process"/>
    <property type="evidence" value="ECO:0007669"/>
    <property type="project" value="TreeGrafter"/>
</dbReference>
<evidence type="ECO:0000313" key="7">
    <source>
        <dbReference type="EMBL" id="KAB8272879.1"/>
    </source>
</evidence>
<dbReference type="GO" id="GO:0005737">
    <property type="term" value="C:cytoplasm"/>
    <property type="evidence" value="ECO:0007669"/>
    <property type="project" value="TreeGrafter"/>
</dbReference>
<name>A0A5N6J3N5_9EURO</name>
<evidence type="ECO:0000256" key="2">
    <source>
        <dbReference type="ARBA" id="ARBA00022553"/>
    </source>
</evidence>
<dbReference type="Pfam" id="PF00550">
    <property type="entry name" value="PP-binding"/>
    <property type="match status" value="2"/>
</dbReference>
<dbReference type="NCBIfam" id="TIGR01733">
    <property type="entry name" value="AA-adenyl-dom"/>
    <property type="match status" value="1"/>
</dbReference>
<dbReference type="CDD" id="cd19542">
    <property type="entry name" value="CT_NRPS-like"/>
    <property type="match status" value="2"/>
</dbReference>
<dbReference type="Pfam" id="PF00668">
    <property type="entry name" value="Condensation"/>
    <property type="match status" value="2"/>
</dbReference>
<dbReference type="Gene3D" id="3.40.50.12780">
    <property type="entry name" value="N-terminal domain of ligase-like"/>
    <property type="match status" value="2"/>
</dbReference>
<sequence length="2278" mass="250301">MLEATPCLFPVRNQTIDRESISIPIPANLPAESEDVCALLGAAWALVLYRFAAAEEIAFVLCKEEKRVVTASIRPEEAVKRLLEDCRHSVPYGSHQVNSGLFLSDSLHHDIAITLLVDLSHSSVSLHSNQLDEPEARFIASATAEAIHAITAKPDQEMRAVSLCHEQHLAQLDAWNQRQPVSSPPATSIYELVQPFSRSQPSAPAICAWDGDITYGQLDALTGQLAAHLQEMNVRPDRVVALCFEKSLWAIISMLSVIRTGAAFVFLDPSYPPAHRQLILSQASPVIILTSPSHRQLFDDDTPIIPVTPTLLSQLPPSTDVFQPPNTMQDPAFLVFTSGSSGTPKGCVLDHGSLAGSIALGQNWAFDTTCNRIFQFSPFVFGTCNLEFFSAFLTGGVLCIASDHEWKNDLIGVINRMQPTGLILPPSLAKVISPDMIPSVKMLAMGGEPLDASLLDRWVDHVRLVQGYGMSENSGILTLNLNLTRDSDSRSVGQSPNGRLWLVSPDDHQQLAPIGAVGELVYEGPGVARKYLNHPDKSAATFIEPPVWMRHFASLPGRGRFLKTGDLARYNPDGTISHLGRKDSQVKIRGQRVDLKEIEQAVRPQLGAAFDVFVELVRPKKSTPILAAFLLCKNPNSRPQTEGHPFAVLPASLALKMEKLDSSLRSSLPVYMVPTVYLLLETLPTTITGKVDRRGLREQASRLTRAELDGLMHGHASEMLPPSTPMEKRLVSLMAAVLRLETTELSVTNSFLKVGGDSITAMAFVRKCAKEQIFITLQDIFQAPTIASLAARAQEKQPDRSVDQSRSERAKTTTDVLQEFNLETDHLRKMGITEREDVVDAYPSSPIQEGMLLAQAMIPSRYKTRVMWRARLNNQGEVCIERLQAAWSAVVRRHPALRTVFMPHPHDSNKHIQLVLSVNKADNAARVVDVAVDLASRPACTSSIAQMALQKLSSGEVGCRLDADHTVIDGLSLQILMRDIVLAYDERLPSTSPFLFREHVLADAMLSREDAKAYWAARLQDCSPCQFPTLNKESDIPVSANFRSIGIEIGSYSGLFDLSHKYGLTMANIFQVAWALVLQTFTGQRSVCFGYMVAGRDSSEGIWDVVGLFTNMVTRVIDLDPTKSLLDILQATQQDFADSLPYQHISAAEVFRHLETTSSHLFNTLVSFVNVVDDGSAERSLRLETIDALDYTEYDVSLDGVMQNGSVTARIKYWDSVLTDEQAQSLVGVFQQAIGVLATSAQSAGELYLLSDRDRRQIKEWNGSPPETVDSCVHAYIDQQSKRHPFAPAVHAWNGSFTYQGLSSRSSSLAKRLSDLGVRPGAVVPLCFEKSCWAPVAMLAALKAGAVFVLLNPSLPFERLQSICQIAEARIIITSRQNSVLCTQLELDPVVIEDQHWVSAENWTPPVVSGEDLAYIAFTSGSTGAPKGAMIHHSAYLSSALRFGPPLHLNSEARVFQYASYSFDVSISDHLATLLTGGCICIPSDADVKGDLGSAIENLGANWVMLTPSVSRILQPDSVPSLKTLCLIGEALTASDVRSWSNHVTLMNTYGPTETACISHGCASTENEKSKCIGQGLGTVSWIVSEDDPERLMPVGAVGELLIDGPIVGKGYLKNEERTNAAFIDCPSWMDSMRPGHQAKLYKTGDLVQYMNDGSILFVGRKNTQVKVRGQWVELSEVENRARLCFPGESQVVIEYLADQSLLIGFVSCLVLPDTAEFQEKASLARHAMLDHLPEYMIPSAFIPVSQIPLGTTGKVDRRQLSDILRALSPQELWKYVVSAKESAAPSTDLEGKLQQVYASVLGAPAEVISVDDDFFHLGGSSLAAMKISARARVDGFAVSVADVFQYRTIRRLAGSIQNVPTPVGGEISSRCALDSGMLENLSKRQILQTDVEDVRPCTPMQRMMLDAQQDSDVYTLCFSVQITSKSSVEAADLKDAWQATVDRHHILRTVFIDDSYTQAILTSKAARQHELPYQLDFNQNTPSCVTLTGHMSHAVGDAASTAIILDSLRRIYTDEELEPVVHFSEYADYINTSSSRAMQYWLEYLRGASPSIFPHKHAHRGRLCTHPITLGTDLNRISHSCQQAQTTIPNLIRSVWALTLACWTQPITFGYLVSGRDAPLTSVENIVGPLLNLAVCRLDLTSHSSLKDILATLQTDYTRSLARQAGTIPALNEVEKTSGPLFNTLINHRQFPSDPSSLGDDDLHFRIIHSTDPMHYDIVVVVDQTPTEITVSLNYWDGRIPERTVASLAASFDTILSFFVTDLSSRPCDVIERVSLG</sequence>
<dbReference type="InterPro" id="IPR020806">
    <property type="entry name" value="PKS_PP-bd"/>
</dbReference>
<dbReference type="Proteomes" id="UP000326289">
    <property type="component" value="Unassembled WGS sequence"/>
</dbReference>
<dbReference type="SUPFAM" id="SSF47336">
    <property type="entry name" value="ACP-like"/>
    <property type="match status" value="2"/>
</dbReference>
<evidence type="ECO:0000256" key="3">
    <source>
        <dbReference type="ARBA" id="ARBA00022598"/>
    </source>
</evidence>
<dbReference type="InterPro" id="IPR010071">
    <property type="entry name" value="AA_adenyl_dom"/>
</dbReference>
<comment type="similarity">
    <text evidence="4">Belongs to the NRP synthetase family.</text>
</comment>
<proteinExistence type="inferred from homology"/>
<dbReference type="InterPro" id="IPR036736">
    <property type="entry name" value="ACP-like_sf"/>
</dbReference>
<dbReference type="GO" id="GO:0044550">
    <property type="term" value="P:secondary metabolite biosynthetic process"/>
    <property type="evidence" value="ECO:0007669"/>
    <property type="project" value="TreeGrafter"/>
</dbReference>
<dbReference type="GO" id="GO:1904091">
    <property type="term" value="F:non-ribosomal peptide synthetase activity"/>
    <property type="evidence" value="ECO:0007669"/>
    <property type="project" value="UniProtKB-ARBA"/>
</dbReference>
<dbReference type="GO" id="GO:0031177">
    <property type="term" value="F:phosphopantetheine binding"/>
    <property type="evidence" value="ECO:0007669"/>
    <property type="project" value="InterPro"/>
</dbReference>
<dbReference type="FunFam" id="1.10.1200.10:FF:000005">
    <property type="entry name" value="Nonribosomal peptide synthetase 1"/>
    <property type="match status" value="1"/>
</dbReference>
<dbReference type="InterPro" id="IPR042099">
    <property type="entry name" value="ANL_N_sf"/>
</dbReference>
<dbReference type="PROSITE" id="PS50075">
    <property type="entry name" value="CARRIER"/>
    <property type="match status" value="2"/>
</dbReference>
<dbReference type="Gene3D" id="3.30.300.30">
    <property type="match status" value="2"/>
</dbReference>
<keyword evidence="3" id="KW-0436">Ligase</keyword>
<keyword evidence="1" id="KW-0596">Phosphopantetheine</keyword>
<dbReference type="EMBL" id="ML732801">
    <property type="protein sequence ID" value="KAB8272879.1"/>
    <property type="molecule type" value="Genomic_DNA"/>
</dbReference>
<dbReference type="PANTHER" id="PTHR45527:SF16">
    <property type="entry name" value="NONRIBOSOMAL PEPTIDE SYNTHASE ATNA-RELATED"/>
    <property type="match status" value="1"/>
</dbReference>
<dbReference type="InterPro" id="IPR009081">
    <property type="entry name" value="PP-bd_ACP"/>
</dbReference>
<dbReference type="Gene3D" id="3.30.559.30">
    <property type="entry name" value="Nonribosomal peptide synthetase, condensation domain"/>
    <property type="match status" value="2"/>
</dbReference>
<dbReference type="SUPFAM" id="SSF52777">
    <property type="entry name" value="CoA-dependent acyltransferases"/>
    <property type="match status" value="4"/>
</dbReference>
<dbReference type="InterPro" id="IPR023213">
    <property type="entry name" value="CAT-like_dom_sf"/>
</dbReference>
<dbReference type="CDD" id="cd05918">
    <property type="entry name" value="A_NRPS_SidN3_like"/>
    <property type="match status" value="2"/>
</dbReference>
<protein>
    <recommendedName>
        <fullName evidence="6">Carrier domain-containing protein</fullName>
    </recommendedName>
</protein>
<evidence type="ECO:0000259" key="6">
    <source>
        <dbReference type="PROSITE" id="PS50075"/>
    </source>
</evidence>
<dbReference type="InterPro" id="IPR045851">
    <property type="entry name" value="AMP-bd_C_sf"/>
</dbReference>
<feature type="compositionally biased region" description="Basic and acidic residues" evidence="5">
    <location>
        <begin position="793"/>
        <end position="812"/>
    </location>
</feature>
<dbReference type="SUPFAM" id="SSF56801">
    <property type="entry name" value="Acetyl-CoA synthetase-like"/>
    <property type="match status" value="2"/>
</dbReference>
<dbReference type="PANTHER" id="PTHR45527">
    <property type="entry name" value="NONRIBOSOMAL PEPTIDE SYNTHETASE"/>
    <property type="match status" value="1"/>
</dbReference>
<evidence type="ECO:0000256" key="1">
    <source>
        <dbReference type="ARBA" id="ARBA00022450"/>
    </source>
</evidence>
<dbReference type="InterPro" id="IPR020845">
    <property type="entry name" value="AMP-binding_CS"/>
</dbReference>
<dbReference type="InterPro" id="IPR006162">
    <property type="entry name" value="Ppantetheine_attach_site"/>
</dbReference>
<dbReference type="FunFam" id="3.40.50.12780:FF:000014">
    <property type="entry name" value="Nonribosomal peptide synthetase 1"/>
    <property type="match status" value="1"/>
</dbReference>
<dbReference type="PROSITE" id="PS00455">
    <property type="entry name" value="AMP_BINDING"/>
    <property type="match status" value="2"/>
</dbReference>
<dbReference type="InterPro" id="IPR001242">
    <property type="entry name" value="Condensation_dom"/>
</dbReference>
<reference evidence="7 8" key="1">
    <citation type="submission" date="2019-04" db="EMBL/GenBank/DDBJ databases">
        <title>Fungal friends and foes A comparative genomics study of 23 Aspergillus species from section Flavi.</title>
        <authorList>
            <consortium name="DOE Joint Genome Institute"/>
            <person name="Kjaerbolling I."/>
            <person name="Vesth T.C."/>
            <person name="Frisvad J.C."/>
            <person name="Nybo J.L."/>
            <person name="Theobald S."/>
            <person name="Kildgaard S."/>
            <person name="Petersen T.I."/>
            <person name="Kuo A."/>
            <person name="Sato A."/>
            <person name="Lyhne E.K."/>
            <person name="Kogle M.E."/>
            <person name="Wiebenga A."/>
            <person name="Kun R.S."/>
            <person name="Lubbers R.J."/>
            <person name="Makela M.R."/>
            <person name="Barry K."/>
            <person name="Chovatia M."/>
            <person name="Clum A."/>
            <person name="Daum C."/>
            <person name="Haridas S."/>
            <person name="He G."/>
            <person name="LaButti K."/>
            <person name="Lipzen A."/>
            <person name="Mondo S."/>
            <person name="Pangilinan J."/>
            <person name="Riley R."/>
            <person name="Salamov A."/>
            <person name="Simmons B.A."/>
            <person name="Magnuson J.K."/>
            <person name="Henrissat B."/>
            <person name="Mortensen U.H."/>
            <person name="Larsen T.O."/>
            <person name="De vries R.P."/>
            <person name="Grigoriev I.V."/>
            <person name="Machida M."/>
            <person name="Baker S.E."/>
            <person name="Andersen M.R."/>
        </authorList>
    </citation>
    <scope>NUCLEOTIDE SEQUENCE [LARGE SCALE GENOMIC DNA]</scope>
    <source>
        <strain evidence="7 8">CBS 117635</strain>
    </source>
</reference>
<dbReference type="Gene3D" id="1.10.1200.10">
    <property type="entry name" value="ACP-like"/>
    <property type="match status" value="2"/>
</dbReference>
<feature type="domain" description="Carrier" evidence="6">
    <location>
        <begin position="1785"/>
        <end position="1861"/>
    </location>
</feature>
<dbReference type="FunFam" id="3.30.300.30:FF:000015">
    <property type="entry name" value="Nonribosomal peptide synthase SidD"/>
    <property type="match status" value="2"/>
</dbReference>
<gene>
    <name evidence="7" type="ORF">BDV30DRAFT_239184</name>
</gene>
<feature type="domain" description="Carrier" evidence="6">
    <location>
        <begin position="721"/>
        <end position="797"/>
    </location>
</feature>
<feature type="region of interest" description="Disordered" evidence="5">
    <location>
        <begin position="792"/>
        <end position="813"/>
    </location>
</feature>
<dbReference type="InterPro" id="IPR000873">
    <property type="entry name" value="AMP-dep_synth/lig_dom"/>
</dbReference>
<keyword evidence="2" id="KW-0597">Phosphoprotein</keyword>
<dbReference type="PROSITE" id="PS00012">
    <property type="entry name" value="PHOSPHOPANTETHEINE"/>
    <property type="match status" value="1"/>
</dbReference>
<dbReference type="GO" id="GO:0016874">
    <property type="term" value="F:ligase activity"/>
    <property type="evidence" value="ECO:0007669"/>
    <property type="project" value="UniProtKB-KW"/>
</dbReference>
<evidence type="ECO:0000313" key="8">
    <source>
        <dbReference type="Proteomes" id="UP000326289"/>
    </source>
</evidence>
<evidence type="ECO:0000256" key="5">
    <source>
        <dbReference type="SAM" id="MobiDB-lite"/>
    </source>
</evidence>
<dbReference type="Gene3D" id="3.30.559.10">
    <property type="entry name" value="Chloramphenicol acetyltransferase-like domain"/>
    <property type="match status" value="3"/>
</dbReference>
<dbReference type="SMART" id="SM00823">
    <property type="entry name" value="PKS_PP"/>
    <property type="match status" value="2"/>
</dbReference>
<dbReference type="Pfam" id="PF00501">
    <property type="entry name" value="AMP-binding"/>
    <property type="match status" value="2"/>
</dbReference>
<keyword evidence="8" id="KW-1185">Reference proteome</keyword>
<evidence type="ECO:0000256" key="4">
    <source>
        <dbReference type="ARBA" id="ARBA00029454"/>
    </source>
</evidence>